<protein>
    <submittedName>
        <fullName evidence="6">Agmatinase</fullName>
    </submittedName>
</protein>
<name>A0A6N6JMP9_9RHOB</name>
<dbReference type="GO" id="GO:0008783">
    <property type="term" value="F:agmatinase activity"/>
    <property type="evidence" value="ECO:0007669"/>
    <property type="project" value="TreeGrafter"/>
</dbReference>
<evidence type="ECO:0000313" key="6">
    <source>
        <dbReference type="EMBL" id="GFE67297.1"/>
    </source>
</evidence>
<feature type="binding site" evidence="4">
    <location>
        <position position="237"/>
    </location>
    <ligand>
        <name>Mn(2+)</name>
        <dbReference type="ChEBI" id="CHEBI:29035"/>
        <label>1</label>
    </ligand>
</feature>
<feature type="binding site" evidence="4">
    <location>
        <position position="149"/>
    </location>
    <ligand>
        <name>Mn(2+)</name>
        <dbReference type="ChEBI" id="CHEBI:29035"/>
        <label>1</label>
    </ligand>
</feature>
<accession>A0A6N6JMP9</accession>
<dbReference type="GO" id="GO:0033389">
    <property type="term" value="P:putrescine biosynthetic process from arginine, via agmatine"/>
    <property type="evidence" value="ECO:0007669"/>
    <property type="project" value="TreeGrafter"/>
</dbReference>
<reference evidence="6 7" key="1">
    <citation type="submission" date="2019-12" db="EMBL/GenBank/DDBJ databases">
        <title>Litoreibacter badius sp. nov., a novel bacteriochlorophyll a-containing bacterium in the genus Litoreibacter.</title>
        <authorList>
            <person name="Kanamuro M."/>
            <person name="Takabe Y."/>
            <person name="Mori K."/>
            <person name="Takaichi S."/>
            <person name="Hanada S."/>
        </authorList>
    </citation>
    <scope>NUCLEOTIDE SEQUENCE [LARGE SCALE GENOMIC DNA]</scope>
    <source>
        <strain evidence="6 7">K6</strain>
    </source>
</reference>
<evidence type="ECO:0000256" key="1">
    <source>
        <dbReference type="ARBA" id="ARBA00009227"/>
    </source>
</evidence>
<comment type="caution">
    <text evidence="6">The sequence shown here is derived from an EMBL/GenBank/DDBJ whole genome shotgun (WGS) entry which is preliminary data.</text>
</comment>
<evidence type="ECO:0000313" key="7">
    <source>
        <dbReference type="Proteomes" id="UP000436822"/>
    </source>
</evidence>
<dbReference type="Pfam" id="PF00491">
    <property type="entry name" value="Arginase"/>
    <property type="match status" value="1"/>
</dbReference>
<comment type="cofactor">
    <cofactor evidence="4">
        <name>Mn(2+)</name>
        <dbReference type="ChEBI" id="CHEBI:29035"/>
    </cofactor>
    <text evidence="4">Binds 2 manganese ions per subunit.</text>
</comment>
<dbReference type="EMBL" id="BLJE01000010">
    <property type="protein sequence ID" value="GFE67297.1"/>
    <property type="molecule type" value="Genomic_DNA"/>
</dbReference>
<dbReference type="PROSITE" id="PS01053">
    <property type="entry name" value="ARGINASE_1"/>
    <property type="match status" value="1"/>
</dbReference>
<evidence type="ECO:0000256" key="4">
    <source>
        <dbReference type="PIRSR" id="PIRSR036979-1"/>
    </source>
</evidence>
<feature type="binding site" evidence="4">
    <location>
        <position position="126"/>
    </location>
    <ligand>
        <name>Mn(2+)</name>
        <dbReference type="ChEBI" id="CHEBI:29035"/>
        <label>2</label>
    </ligand>
</feature>
<feature type="binding site" evidence="4">
    <location>
        <position position="153"/>
    </location>
    <ligand>
        <name>Mn(2+)</name>
        <dbReference type="ChEBI" id="CHEBI:29035"/>
        <label>1</label>
    </ligand>
</feature>
<dbReference type="InterPro" id="IPR023696">
    <property type="entry name" value="Ureohydrolase_dom_sf"/>
</dbReference>
<proteinExistence type="inferred from homology"/>
<keyword evidence="2 4" id="KW-0479">Metal-binding</keyword>
<comment type="similarity">
    <text evidence="1">Belongs to the arginase family. Agmatinase subfamily.</text>
</comment>
<keyword evidence="4" id="KW-0464">Manganese</keyword>
<dbReference type="AlphaFoldDB" id="A0A6N6JMP9"/>
<dbReference type="PROSITE" id="PS51409">
    <property type="entry name" value="ARGINASE_2"/>
    <property type="match status" value="1"/>
</dbReference>
<dbReference type="SUPFAM" id="SSF52768">
    <property type="entry name" value="Arginase/deacetylase"/>
    <property type="match status" value="1"/>
</dbReference>
<dbReference type="PANTHER" id="PTHR11358:SF26">
    <property type="entry name" value="GUANIDINO ACID HYDROLASE, MITOCHONDRIAL"/>
    <property type="match status" value="1"/>
</dbReference>
<keyword evidence="3 5" id="KW-0378">Hydrolase</keyword>
<feature type="binding site" evidence="4">
    <location>
        <position position="151"/>
    </location>
    <ligand>
        <name>Mn(2+)</name>
        <dbReference type="ChEBI" id="CHEBI:29035"/>
        <label>1</label>
    </ligand>
</feature>
<evidence type="ECO:0000256" key="5">
    <source>
        <dbReference type="RuleBase" id="RU003684"/>
    </source>
</evidence>
<evidence type="ECO:0000256" key="3">
    <source>
        <dbReference type="ARBA" id="ARBA00022801"/>
    </source>
</evidence>
<gene>
    <name evidence="6" type="ORF">KIN_43710</name>
</gene>
<dbReference type="RefSeq" id="WP_159811125.1">
    <property type="nucleotide sequence ID" value="NZ_BLJE01000010.1"/>
</dbReference>
<dbReference type="Proteomes" id="UP000436822">
    <property type="component" value="Unassembled WGS sequence"/>
</dbReference>
<organism evidence="6 7">
    <name type="scientific">Litoreibacter roseus</name>
    <dbReference type="NCBI Taxonomy" id="2601869"/>
    <lineage>
        <taxon>Bacteria</taxon>
        <taxon>Pseudomonadati</taxon>
        <taxon>Pseudomonadota</taxon>
        <taxon>Alphaproteobacteria</taxon>
        <taxon>Rhodobacterales</taxon>
        <taxon>Roseobacteraceae</taxon>
        <taxon>Litoreibacter</taxon>
    </lineage>
</organism>
<sequence length="318" mass="34118">MGTGTSINHGLDMVFSNTKPADATPEAISGELQDGIAIVGLPFDGGSSYHPGSRFAPNVIREAGRQVFSHPVWPFGFDPKMVQTVVDTGDVLYPYWKPQTFPACVREHVDHWMGSKMRVLAFGGDHSVTVPMIQSFLDCNPGGKLLVLDAHCDVADFDPGDINHGSVLSELLADGALQDTDLIHVGMRTGARSDLPAASHVFSMDEIDQDHCSIERLAAKIKEIAGRAPLYISLDLDVFDPAFAPGVSTYATGGLTSRAGLDLLRGLAGCNLRAMDIVELCPPRDPGGVTASLAAMLGAYFMCISSKHFNQMSRTDER</sequence>
<evidence type="ECO:0000256" key="2">
    <source>
        <dbReference type="ARBA" id="ARBA00022723"/>
    </source>
</evidence>
<dbReference type="GO" id="GO:0046872">
    <property type="term" value="F:metal ion binding"/>
    <property type="evidence" value="ECO:0007669"/>
    <property type="project" value="UniProtKB-KW"/>
</dbReference>
<dbReference type="InterPro" id="IPR006035">
    <property type="entry name" value="Ureohydrolase"/>
</dbReference>
<dbReference type="OrthoDB" id="9788689at2"/>
<dbReference type="PIRSF" id="PIRSF036979">
    <property type="entry name" value="Arginase"/>
    <property type="match status" value="1"/>
</dbReference>
<dbReference type="Gene3D" id="3.40.800.10">
    <property type="entry name" value="Ureohydrolase domain"/>
    <property type="match status" value="1"/>
</dbReference>
<dbReference type="PANTHER" id="PTHR11358">
    <property type="entry name" value="ARGINASE/AGMATINASE"/>
    <property type="match status" value="1"/>
</dbReference>
<feature type="binding site" evidence="4">
    <location>
        <position position="235"/>
    </location>
    <ligand>
        <name>Mn(2+)</name>
        <dbReference type="ChEBI" id="CHEBI:29035"/>
        <label>1</label>
    </ligand>
</feature>
<keyword evidence="7" id="KW-1185">Reference proteome</keyword>
<dbReference type="InterPro" id="IPR020855">
    <property type="entry name" value="Ureohydrolase_Mn_BS"/>
</dbReference>